<feature type="domain" description="Type 2A encapsulin shell protein SrpI-like" evidence="1">
    <location>
        <begin position="65"/>
        <end position="305"/>
    </location>
</feature>
<reference evidence="3" key="1">
    <citation type="submission" date="2016-09" db="EMBL/GenBank/DDBJ databases">
        <authorList>
            <person name="Greninger A.L."/>
            <person name="Jerome K.R."/>
            <person name="Mcnair B."/>
            <person name="Wallis C."/>
            <person name="Fang F."/>
        </authorList>
    </citation>
    <scope>NUCLEOTIDE SEQUENCE [LARGE SCALE GENOMIC DNA]</scope>
    <source>
        <strain evidence="3">BC1_M4</strain>
    </source>
</reference>
<dbReference type="InterPro" id="IPR045641">
    <property type="entry name" value="SrpI-like"/>
</dbReference>
<dbReference type="SUPFAM" id="SSF56563">
    <property type="entry name" value="Major capsid protein gp5"/>
    <property type="match status" value="1"/>
</dbReference>
<evidence type="ECO:0000313" key="3">
    <source>
        <dbReference type="Proteomes" id="UP000094224"/>
    </source>
</evidence>
<name>A0A1E3SIZ4_9MYCO</name>
<accession>A0A1E3SIZ4</accession>
<sequence>MTAASSGAQNESQALGDLGARQLANATKTVPQLSTITPRWLLHLLSWVPVEAGIYRVNRVVNPEQVAVTAQEGAALDAPLAETFVDYETSPREYTLRTISTLLDVSTRVSDLYSSPHDQIAQQLRLTIETIKERQEFELINSPEYGLLAQALPEQTIQTLGGAPTPDDLDALITRVWKTPSFFLTHPQGVAAFGRECTYRGVPPVVVSLFGAQFITWRGIPIIPSDKVPVEDGKTKFILVRTGEERQGVVGLFQPGLVGEQAPGLSVRFTGINQSAVARYLVTLYTSLAVLTDDALAVLDDVAVDQFHEYK</sequence>
<keyword evidence="3" id="KW-1185">Reference proteome</keyword>
<comment type="caution">
    <text evidence="2">The sequence shown here is derived from an EMBL/GenBank/DDBJ whole genome shotgun (WGS) entry which is preliminary data.</text>
</comment>
<organism evidence="2 3">
    <name type="scientific">Mycobacterium sherrisii</name>
    <dbReference type="NCBI Taxonomy" id="243061"/>
    <lineage>
        <taxon>Bacteria</taxon>
        <taxon>Bacillati</taxon>
        <taxon>Actinomycetota</taxon>
        <taxon>Actinomycetes</taxon>
        <taxon>Mycobacteriales</taxon>
        <taxon>Mycobacteriaceae</taxon>
        <taxon>Mycobacterium</taxon>
        <taxon>Mycobacterium simiae complex</taxon>
    </lineage>
</organism>
<dbReference type="Pfam" id="PF19307">
    <property type="entry name" value="SrpI-like"/>
    <property type="match status" value="1"/>
</dbReference>
<dbReference type="NCBIfam" id="NF041162">
    <property type="entry name" value="encap_f2a"/>
    <property type="match status" value="1"/>
</dbReference>
<gene>
    <name evidence="2" type="ORF">BHQ21_22750</name>
</gene>
<evidence type="ECO:0000259" key="1">
    <source>
        <dbReference type="Pfam" id="PF19307"/>
    </source>
</evidence>
<dbReference type="InterPro" id="IPR049822">
    <property type="entry name" value="Encap_f2a"/>
</dbReference>
<dbReference type="Proteomes" id="UP000094224">
    <property type="component" value="Unassembled WGS sequence"/>
</dbReference>
<dbReference type="OrthoDB" id="181419at2"/>
<dbReference type="STRING" id="243061.AWC25_12255"/>
<protein>
    <recommendedName>
        <fullName evidence="1">Type 2A encapsulin shell protein SrpI-like domain-containing protein</fullName>
    </recommendedName>
</protein>
<dbReference type="RefSeq" id="WP_069402556.1">
    <property type="nucleotide sequence ID" value="NZ_JACKTB010000003.1"/>
</dbReference>
<dbReference type="AlphaFoldDB" id="A0A1E3SIZ4"/>
<dbReference type="EMBL" id="MIHC01000052">
    <property type="protein sequence ID" value="ODR02099.1"/>
    <property type="molecule type" value="Genomic_DNA"/>
</dbReference>
<evidence type="ECO:0000313" key="2">
    <source>
        <dbReference type="EMBL" id="ODR02099.1"/>
    </source>
</evidence>
<proteinExistence type="predicted"/>